<proteinExistence type="predicted"/>
<protein>
    <submittedName>
        <fullName evidence="1">Uncharacterized protein</fullName>
    </submittedName>
</protein>
<accession>A0A0E9T9A8</accession>
<name>A0A0E9T9A8_ANGAN</name>
<organism evidence="1">
    <name type="scientific">Anguilla anguilla</name>
    <name type="common">European freshwater eel</name>
    <name type="synonym">Muraena anguilla</name>
    <dbReference type="NCBI Taxonomy" id="7936"/>
    <lineage>
        <taxon>Eukaryota</taxon>
        <taxon>Metazoa</taxon>
        <taxon>Chordata</taxon>
        <taxon>Craniata</taxon>
        <taxon>Vertebrata</taxon>
        <taxon>Euteleostomi</taxon>
        <taxon>Actinopterygii</taxon>
        <taxon>Neopterygii</taxon>
        <taxon>Teleostei</taxon>
        <taxon>Anguilliformes</taxon>
        <taxon>Anguillidae</taxon>
        <taxon>Anguilla</taxon>
    </lineage>
</organism>
<reference evidence="1" key="2">
    <citation type="journal article" date="2015" name="Fish Shellfish Immunol.">
        <title>Early steps in the European eel (Anguilla anguilla)-Vibrio vulnificus interaction in the gills: Role of the RtxA13 toxin.</title>
        <authorList>
            <person name="Callol A."/>
            <person name="Pajuelo D."/>
            <person name="Ebbesson L."/>
            <person name="Teles M."/>
            <person name="MacKenzie S."/>
            <person name="Amaro C."/>
        </authorList>
    </citation>
    <scope>NUCLEOTIDE SEQUENCE</scope>
</reference>
<reference evidence="1" key="1">
    <citation type="submission" date="2014-11" db="EMBL/GenBank/DDBJ databases">
        <authorList>
            <person name="Amaro Gonzalez C."/>
        </authorList>
    </citation>
    <scope>NUCLEOTIDE SEQUENCE</scope>
</reference>
<dbReference type="AlphaFoldDB" id="A0A0E9T9A8"/>
<dbReference type="EMBL" id="GBXM01058328">
    <property type="protein sequence ID" value="JAH50249.1"/>
    <property type="molecule type" value="Transcribed_RNA"/>
</dbReference>
<sequence>MLITQAWPGPLWAGRDKKNPFTLLSGRVKA</sequence>
<evidence type="ECO:0000313" key="1">
    <source>
        <dbReference type="EMBL" id="JAH50249.1"/>
    </source>
</evidence>